<dbReference type="EMBL" id="RDQH01000337">
    <property type="protein sequence ID" value="RXH83306.1"/>
    <property type="molecule type" value="Genomic_DNA"/>
</dbReference>
<dbReference type="AlphaFoldDB" id="A0A498IIX8"/>
<name>A0A498IIX8_MALDO</name>
<evidence type="ECO:0000313" key="1">
    <source>
        <dbReference type="EMBL" id="RXH83306.1"/>
    </source>
</evidence>
<proteinExistence type="predicted"/>
<reference evidence="1 2" key="1">
    <citation type="submission" date="2018-10" db="EMBL/GenBank/DDBJ databases">
        <title>A high-quality apple genome assembly.</title>
        <authorList>
            <person name="Hu J."/>
        </authorList>
    </citation>
    <scope>NUCLEOTIDE SEQUENCE [LARGE SCALE GENOMIC DNA]</scope>
    <source>
        <strain evidence="2">cv. HFTH1</strain>
        <tissue evidence="1">Young leaf</tissue>
    </source>
</reference>
<protein>
    <submittedName>
        <fullName evidence="1">Uncharacterized protein</fullName>
    </submittedName>
</protein>
<comment type="caution">
    <text evidence="1">The sequence shown here is derived from an EMBL/GenBank/DDBJ whole genome shotgun (WGS) entry which is preliminary data.</text>
</comment>
<sequence length="104" mass="11565">MEIKGHIEARIFKCPLEDLTLLNEDLLKFVSVIDNLNVDSSSLKIKIAELMAASTEYSSLRAISLEKLSSDVRAHQLATINSSLAQVRSFQQAVSGNYKSQRLL</sequence>
<dbReference type="Proteomes" id="UP000290289">
    <property type="component" value="Chromosome 11"/>
</dbReference>
<evidence type="ECO:0000313" key="2">
    <source>
        <dbReference type="Proteomes" id="UP000290289"/>
    </source>
</evidence>
<gene>
    <name evidence="1" type="ORF">DVH24_005559</name>
</gene>
<organism evidence="1 2">
    <name type="scientific">Malus domestica</name>
    <name type="common">Apple</name>
    <name type="synonym">Pyrus malus</name>
    <dbReference type="NCBI Taxonomy" id="3750"/>
    <lineage>
        <taxon>Eukaryota</taxon>
        <taxon>Viridiplantae</taxon>
        <taxon>Streptophyta</taxon>
        <taxon>Embryophyta</taxon>
        <taxon>Tracheophyta</taxon>
        <taxon>Spermatophyta</taxon>
        <taxon>Magnoliopsida</taxon>
        <taxon>eudicotyledons</taxon>
        <taxon>Gunneridae</taxon>
        <taxon>Pentapetalae</taxon>
        <taxon>rosids</taxon>
        <taxon>fabids</taxon>
        <taxon>Rosales</taxon>
        <taxon>Rosaceae</taxon>
        <taxon>Amygdaloideae</taxon>
        <taxon>Maleae</taxon>
        <taxon>Malus</taxon>
    </lineage>
</organism>
<keyword evidence="2" id="KW-1185">Reference proteome</keyword>
<accession>A0A498IIX8</accession>